<feature type="domain" description="Group II intron maturase-specific" evidence="1">
    <location>
        <begin position="65"/>
        <end position="119"/>
    </location>
</feature>
<accession>A0ABQ0K144</accession>
<reference evidence="3" key="1">
    <citation type="journal article" date="2015" name="Genome Announc.">
        <title>Draft Genome Sequence of an Anaerobic Ammonium-Oxidizing Bacterium, "Candidatus Brocadia sinica".</title>
        <authorList>
            <person name="Oshiki M."/>
            <person name="Shinyako-Hata K."/>
            <person name="Satoh H."/>
            <person name="Okabe S."/>
        </authorList>
    </citation>
    <scope>NUCLEOTIDE SEQUENCE [LARGE SCALE GENOMIC DNA]</scope>
    <source>
        <strain evidence="3">JPN1</strain>
    </source>
</reference>
<dbReference type="Pfam" id="PF08388">
    <property type="entry name" value="GIIM"/>
    <property type="match status" value="1"/>
</dbReference>
<protein>
    <submittedName>
        <fullName evidence="2">RNA-directed DNA polymerase</fullName>
    </submittedName>
</protein>
<keyword evidence="2" id="KW-0548">Nucleotidyltransferase</keyword>
<organism evidence="2 3">
    <name type="scientific">Candidatus Brocadia sinica JPN1</name>
    <dbReference type="NCBI Taxonomy" id="1197129"/>
    <lineage>
        <taxon>Bacteria</taxon>
        <taxon>Pseudomonadati</taxon>
        <taxon>Planctomycetota</taxon>
        <taxon>Candidatus Brocadiia</taxon>
        <taxon>Candidatus Brocadiales</taxon>
        <taxon>Candidatus Brocadiaceae</taxon>
        <taxon>Candidatus Brocadia</taxon>
    </lineage>
</organism>
<dbReference type="EMBL" id="BAFN01000001">
    <property type="protein sequence ID" value="GAN34484.1"/>
    <property type="molecule type" value="Genomic_DNA"/>
</dbReference>
<dbReference type="InterPro" id="IPR013597">
    <property type="entry name" value="Mat_intron_G2"/>
</dbReference>
<evidence type="ECO:0000259" key="1">
    <source>
        <dbReference type="Pfam" id="PF08388"/>
    </source>
</evidence>
<evidence type="ECO:0000313" key="3">
    <source>
        <dbReference type="Proteomes" id="UP000032309"/>
    </source>
</evidence>
<comment type="caution">
    <text evidence="2">The sequence shown here is derived from an EMBL/GenBank/DDBJ whole genome shotgun (WGS) entry which is preliminary data.</text>
</comment>
<sequence length="144" mass="16767">MDINLYEATSTFTLVTTRIVAHAALRHFVDGLQKVTFPSPHAIQATWLPAFAMTGLAPVSRHYPSLGTLIDRLNPVIRGHVNYFRLGDVKKLDRSLDCWVRMRLRCFKFSRKWRTDNKRFPTHRFFKLGLLSFEREFLKVCAKA</sequence>
<dbReference type="GO" id="GO:0003964">
    <property type="term" value="F:RNA-directed DNA polymerase activity"/>
    <property type="evidence" value="ECO:0007669"/>
    <property type="project" value="UniProtKB-KW"/>
</dbReference>
<keyword evidence="2" id="KW-0808">Transferase</keyword>
<keyword evidence="2" id="KW-0695">RNA-directed DNA polymerase</keyword>
<dbReference type="Proteomes" id="UP000032309">
    <property type="component" value="Unassembled WGS sequence"/>
</dbReference>
<gene>
    <name evidence="2" type="ORF">BROSI_A3021</name>
</gene>
<evidence type="ECO:0000313" key="2">
    <source>
        <dbReference type="EMBL" id="GAN34484.1"/>
    </source>
</evidence>
<proteinExistence type="predicted"/>
<keyword evidence="3" id="KW-1185">Reference proteome</keyword>
<name>A0ABQ0K144_9BACT</name>
<dbReference type="RefSeq" id="WP_052564486.1">
    <property type="nucleotide sequence ID" value="NZ_BAFN01000001.1"/>
</dbReference>